<evidence type="ECO:0000256" key="1">
    <source>
        <dbReference type="SAM" id="Phobius"/>
    </source>
</evidence>
<dbReference type="PATRIC" id="fig|2287.9.peg.3127"/>
<feature type="transmembrane region" description="Helical" evidence="1">
    <location>
        <begin position="54"/>
        <end position="78"/>
    </location>
</feature>
<dbReference type="EMBL" id="LT549890">
    <property type="protein sequence ID" value="SAI86536.1"/>
    <property type="molecule type" value="Genomic_DNA"/>
</dbReference>
<keyword evidence="1" id="KW-0812">Transmembrane</keyword>
<evidence type="ECO:0000313" key="2">
    <source>
        <dbReference type="EMBL" id="SAI86536.1"/>
    </source>
</evidence>
<protein>
    <submittedName>
        <fullName evidence="2">Uncharacterized protein</fullName>
    </submittedName>
</protein>
<feature type="transmembrane region" description="Helical" evidence="1">
    <location>
        <begin position="21"/>
        <end position="48"/>
    </location>
</feature>
<organism evidence="2 3">
    <name type="scientific">Saccharolobus solfataricus</name>
    <name type="common">Sulfolobus solfataricus</name>
    <dbReference type="NCBI Taxonomy" id="2287"/>
    <lineage>
        <taxon>Archaea</taxon>
        <taxon>Thermoproteota</taxon>
        <taxon>Thermoprotei</taxon>
        <taxon>Sulfolobales</taxon>
        <taxon>Sulfolobaceae</taxon>
        <taxon>Saccharolobus</taxon>
    </lineage>
</organism>
<reference evidence="3" key="1">
    <citation type="submission" date="2016-04" db="EMBL/GenBank/DDBJ databases">
        <authorList>
            <person name="Shah S.A."/>
            <person name="Garrett R.A."/>
        </authorList>
    </citation>
    <scope>NUCLEOTIDE SEQUENCE [LARGE SCALE GENOMIC DNA]</scope>
    <source>
        <strain evidence="3">ATCC 35091 / DSM 1616 / JCM 8930 / NBRC 15331 / P1</strain>
    </source>
</reference>
<dbReference type="Proteomes" id="UP000076770">
    <property type="component" value="Chromosome i"/>
</dbReference>
<keyword evidence="1" id="KW-1133">Transmembrane helix</keyword>
<evidence type="ECO:0000313" key="3">
    <source>
        <dbReference type="Proteomes" id="UP000076770"/>
    </source>
</evidence>
<accession>A0A157T5P5</accession>
<dbReference type="AlphaFoldDB" id="A0A157T5P5"/>
<gene>
    <name evidence="2" type="ORF">SSOP1_2982</name>
</gene>
<sequence length="195" mass="22570">MTNILILMEREIIKILSVVEFHPLILAFHLGLMLAGVSLLSYSLFLILVKKVDIMLPLVISFMAYLTSLILLILILLLETYRFLIFDGRILVKNSLLTRNEFKFSLRDKNLIIGFYDKASLGKFAIIYGDRLLFKFLTQQKNIRLIKNFVVKSGYRLGGTYKICRVCGSINEENAEYCDFCGSREVSPYDLYWID</sequence>
<proteinExistence type="predicted"/>
<name>A0A157T5P5_SACSO</name>
<keyword evidence="1" id="KW-0472">Membrane</keyword>